<dbReference type="Pfam" id="PF00392">
    <property type="entry name" value="GntR"/>
    <property type="match status" value="1"/>
</dbReference>
<dbReference type="PATRIC" id="fig|49338.4.peg.1384"/>
<feature type="domain" description="HTH gntR-type" evidence="6">
    <location>
        <begin position="10"/>
        <end position="78"/>
    </location>
</feature>
<evidence type="ECO:0000313" key="7">
    <source>
        <dbReference type="EMBL" id="CDX01164.1"/>
    </source>
</evidence>
<sequence>MIYISKEINTPLYDQIYRQIQGDIISGNLSPGTLLPGIRTLAKTLGVARNTVDKAYTQLAVEGYIIPRKGAGFAVESIRDSKKSAELQPLSSGVSAHPGHEKAEKKLPYDFQYGSFPEEYFPKTAWKKHMLEVLALPHLSAQMTQYQDKQGNLSLRCELQNYLYQTRGVVCTEDQILIGCGLHYSLDTLCKLFAGHKRIAMEEPGYNGAKEVFQNNGFTIRHIPSTPYGLDLSQLKTLAVPIVYVTPSHQFPYGTVLPISKRRELLEWAAEENAYIIEDDYDSEYRYDANPIPSLQSIDGHDRVIYIGTFSKSLSPSLRINYMVLPKSLLPAYHQMFSTYSSPVTWLTQEVLASFLRSGDYTRHVRRMCAAYRKRHDVFVQQLSQHFGPNIVLHGQGAGLHFLVEFAEEVEAEGLIQMAEEAGVRVYPVTPFWSASEACPPNLLFAGYSLLNERQIQEGLRLLKEVWAPVLEIK</sequence>
<gene>
    <name evidence="8" type="ORF">AT727_08180</name>
    <name evidence="7" type="ORF">DPCES_1277</name>
</gene>
<dbReference type="GO" id="GO:0003700">
    <property type="term" value="F:DNA-binding transcription factor activity"/>
    <property type="evidence" value="ECO:0007669"/>
    <property type="project" value="InterPro"/>
</dbReference>
<dbReference type="InterPro" id="IPR000524">
    <property type="entry name" value="Tscrpt_reg_HTH_GntR"/>
</dbReference>
<evidence type="ECO:0000256" key="3">
    <source>
        <dbReference type="ARBA" id="ARBA00023015"/>
    </source>
</evidence>
<dbReference type="SMART" id="SM00345">
    <property type="entry name" value="HTH_GNTR"/>
    <property type="match status" value="1"/>
</dbReference>
<dbReference type="SUPFAM" id="SSF46785">
    <property type="entry name" value="Winged helix' DNA-binding domain"/>
    <property type="match status" value="1"/>
</dbReference>
<evidence type="ECO:0000256" key="5">
    <source>
        <dbReference type="ARBA" id="ARBA00023163"/>
    </source>
</evidence>
<dbReference type="InterPro" id="IPR015421">
    <property type="entry name" value="PyrdxlP-dep_Trfase_major"/>
</dbReference>
<organism evidence="7">
    <name type="scientific">Desulfitobacterium hafniense</name>
    <name type="common">Desulfitobacterium frappieri</name>
    <dbReference type="NCBI Taxonomy" id="49338"/>
    <lineage>
        <taxon>Bacteria</taxon>
        <taxon>Bacillati</taxon>
        <taxon>Bacillota</taxon>
        <taxon>Clostridia</taxon>
        <taxon>Eubacteriales</taxon>
        <taxon>Desulfitobacteriaceae</taxon>
        <taxon>Desulfitobacterium</taxon>
    </lineage>
</organism>
<evidence type="ECO:0000259" key="6">
    <source>
        <dbReference type="PROSITE" id="PS50949"/>
    </source>
</evidence>
<evidence type="ECO:0000313" key="9">
    <source>
        <dbReference type="Proteomes" id="UP000054623"/>
    </source>
</evidence>
<dbReference type="PRINTS" id="PR00035">
    <property type="entry name" value="HTHGNTR"/>
</dbReference>
<dbReference type="EMBL" id="LOCK01000039">
    <property type="protein sequence ID" value="KTE90560.1"/>
    <property type="molecule type" value="Genomic_DNA"/>
</dbReference>
<accession>A0A098AX00</accession>
<dbReference type="PROSITE" id="PS50949">
    <property type="entry name" value="HTH_GNTR"/>
    <property type="match status" value="1"/>
</dbReference>
<dbReference type="EMBL" id="LK996017">
    <property type="protein sequence ID" value="CDX01164.1"/>
    <property type="molecule type" value="Genomic_DNA"/>
</dbReference>
<reference evidence="8 9" key="2">
    <citation type="submission" date="2015-12" db="EMBL/GenBank/DDBJ databases">
        <title>Draft Genome Sequence of Desulfitobacterium hafniense Strain DH, a Sulfate-reducing Bacterium Isolated from Paddy Soils.</title>
        <authorList>
            <person name="Bao P."/>
            <person name="Zhang X."/>
            <person name="Li G."/>
        </authorList>
    </citation>
    <scope>NUCLEOTIDE SEQUENCE [LARGE SCALE GENOMIC DNA]</scope>
    <source>
        <strain evidence="8 9">DH</strain>
    </source>
</reference>
<dbReference type="GO" id="GO:0030170">
    <property type="term" value="F:pyridoxal phosphate binding"/>
    <property type="evidence" value="ECO:0007669"/>
    <property type="project" value="InterPro"/>
</dbReference>
<keyword evidence="5" id="KW-0804">Transcription</keyword>
<dbReference type="CDD" id="cd00609">
    <property type="entry name" value="AAT_like"/>
    <property type="match status" value="1"/>
</dbReference>
<dbReference type="InterPro" id="IPR015424">
    <property type="entry name" value="PyrdxlP-dep_Trfase"/>
</dbReference>
<dbReference type="InterPro" id="IPR036390">
    <property type="entry name" value="WH_DNA-bd_sf"/>
</dbReference>
<name>A0A098AX00_DESHA</name>
<protein>
    <submittedName>
        <fullName evidence="7 8">Transcriptional regulator</fullName>
    </submittedName>
</protein>
<dbReference type="PANTHER" id="PTHR46577:SF1">
    <property type="entry name" value="HTH-TYPE TRANSCRIPTIONAL REGULATORY PROTEIN GABR"/>
    <property type="match status" value="1"/>
</dbReference>
<dbReference type="InterPro" id="IPR004839">
    <property type="entry name" value="Aminotransferase_I/II_large"/>
</dbReference>
<dbReference type="Proteomes" id="UP000054623">
    <property type="component" value="Unassembled WGS sequence"/>
</dbReference>
<dbReference type="Pfam" id="PF00155">
    <property type="entry name" value="Aminotran_1_2"/>
    <property type="match status" value="1"/>
</dbReference>
<dbReference type="OrthoDB" id="9808770at2"/>
<dbReference type="CDD" id="cd07377">
    <property type="entry name" value="WHTH_GntR"/>
    <property type="match status" value="1"/>
</dbReference>
<dbReference type="RefSeq" id="WP_005814553.1">
    <property type="nucleotide sequence ID" value="NZ_CABKQQ010000051.1"/>
</dbReference>
<keyword evidence="3" id="KW-0805">Transcription regulation</keyword>
<dbReference type="Gene3D" id="1.10.10.10">
    <property type="entry name" value="Winged helix-like DNA-binding domain superfamily/Winged helix DNA-binding domain"/>
    <property type="match status" value="1"/>
</dbReference>
<evidence type="ECO:0000313" key="8">
    <source>
        <dbReference type="EMBL" id="KTE90560.1"/>
    </source>
</evidence>
<evidence type="ECO:0000256" key="1">
    <source>
        <dbReference type="ARBA" id="ARBA00005384"/>
    </source>
</evidence>
<dbReference type="InterPro" id="IPR036388">
    <property type="entry name" value="WH-like_DNA-bd_sf"/>
</dbReference>
<reference evidence="7" key="1">
    <citation type="submission" date="2014-07" db="EMBL/GenBank/DDBJ databases">
        <authorList>
            <person name="Hornung V.Bastian."/>
        </authorList>
    </citation>
    <scope>NUCLEOTIDE SEQUENCE</scope>
    <source>
        <strain evidence="7">PCE-S</strain>
    </source>
</reference>
<dbReference type="AlphaFoldDB" id="A0A098AX00"/>
<evidence type="ECO:0000256" key="4">
    <source>
        <dbReference type="ARBA" id="ARBA00023125"/>
    </source>
</evidence>
<dbReference type="GO" id="GO:0003677">
    <property type="term" value="F:DNA binding"/>
    <property type="evidence" value="ECO:0007669"/>
    <property type="project" value="UniProtKB-KW"/>
</dbReference>
<comment type="similarity">
    <text evidence="1">In the C-terminal section; belongs to the class-I pyridoxal-phosphate-dependent aminotransferase family.</text>
</comment>
<keyword evidence="2" id="KW-0663">Pyridoxal phosphate</keyword>
<dbReference type="Gene3D" id="3.40.640.10">
    <property type="entry name" value="Type I PLP-dependent aspartate aminotransferase-like (Major domain)"/>
    <property type="match status" value="1"/>
</dbReference>
<keyword evidence="4" id="KW-0238">DNA-binding</keyword>
<dbReference type="SUPFAM" id="SSF53383">
    <property type="entry name" value="PLP-dependent transferases"/>
    <property type="match status" value="1"/>
</dbReference>
<evidence type="ECO:0000256" key="2">
    <source>
        <dbReference type="ARBA" id="ARBA00022898"/>
    </source>
</evidence>
<dbReference type="PANTHER" id="PTHR46577">
    <property type="entry name" value="HTH-TYPE TRANSCRIPTIONAL REGULATORY PROTEIN GABR"/>
    <property type="match status" value="1"/>
</dbReference>
<dbReference type="InterPro" id="IPR051446">
    <property type="entry name" value="HTH_trans_reg/aminotransferase"/>
</dbReference>
<proteinExistence type="inferred from homology"/>